<feature type="domain" description="Glycosyltransferase family 28 N-terminal" evidence="11">
    <location>
        <begin position="5"/>
        <end position="143"/>
    </location>
</feature>
<comment type="similarity">
    <text evidence="10">Belongs to the glycosyltransferase 28 family. MurG subfamily.</text>
</comment>
<comment type="caution">
    <text evidence="10">Lacks conserved residue(s) required for the propagation of feature annotation.</text>
</comment>
<accession>A0ABW3DBG3</accession>
<feature type="domain" description="Glycosyl transferase family 28 C-terminal" evidence="12">
    <location>
        <begin position="189"/>
        <end position="347"/>
    </location>
</feature>
<dbReference type="Proteomes" id="UP001597120">
    <property type="component" value="Unassembled WGS sequence"/>
</dbReference>
<feature type="binding site" evidence="10">
    <location>
        <begin position="12"/>
        <end position="14"/>
    </location>
    <ligand>
        <name>UDP-N-acetyl-alpha-D-glucosamine</name>
        <dbReference type="ChEBI" id="CHEBI:57705"/>
    </ligand>
</feature>
<keyword evidence="7 10" id="KW-0472">Membrane</keyword>
<evidence type="ECO:0000256" key="2">
    <source>
        <dbReference type="ARBA" id="ARBA00022618"/>
    </source>
</evidence>
<keyword evidence="1 10" id="KW-1003">Cell membrane</keyword>
<dbReference type="HAMAP" id="MF_00033">
    <property type="entry name" value="MurG"/>
    <property type="match status" value="1"/>
</dbReference>
<dbReference type="NCBIfam" id="TIGR01133">
    <property type="entry name" value="murG"/>
    <property type="match status" value="1"/>
</dbReference>
<reference evidence="14" key="1">
    <citation type="journal article" date="2019" name="Int. J. Syst. Evol. Microbiol.">
        <title>The Global Catalogue of Microorganisms (GCM) 10K type strain sequencing project: providing services to taxonomists for standard genome sequencing and annotation.</title>
        <authorList>
            <consortium name="The Broad Institute Genomics Platform"/>
            <consortium name="The Broad Institute Genome Sequencing Center for Infectious Disease"/>
            <person name="Wu L."/>
            <person name="Ma J."/>
        </authorList>
    </citation>
    <scope>NUCLEOTIDE SEQUENCE [LARGE SCALE GENOMIC DNA]</scope>
    <source>
        <strain evidence="14">CCUG 57263</strain>
    </source>
</reference>
<evidence type="ECO:0000256" key="10">
    <source>
        <dbReference type="HAMAP-Rule" id="MF_00033"/>
    </source>
</evidence>
<dbReference type="PANTHER" id="PTHR21015">
    <property type="entry name" value="UDP-N-ACETYLGLUCOSAMINE--N-ACETYLMURAMYL-(PENTAPEPTIDE) PYROPHOSPHORYL-UNDECAPRENOL N-ACETYLGLUCOSAMINE TRANSFERASE 1"/>
    <property type="match status" value="1"/>
</dbReference>
<feature type="binding site" evidence="10">
    <location>
        <position position="166"/>
    </location>
    <ligand>
        <name>UDP-N-acetyl-alpha-D-glucosamine</name>
        <dbReference type="ChEBI" id="CHEBI:57705"/>
    </ligand>
</feature>
<keyword evidence="4 10" id="KW-0808">Transferase</keyword>
<evidence type="ECO:0000256" key="4">
    <source>
        <dbReference type="ARBA" id="ARBA00022679"/>
    </source>
</evidence>
<evidence type="ECO:0000256" key="7">
    <source>
        <dbReference type="ARBA" id="ARBA00023136"/>
    </source>
</evidence>
<comment type="pathway">
    <text evidence="10">Cell wall biogenesis; peptidoglycan biosynthesis.</text>
</comment>
<evidence type="ECO:0000256" key="8">
    <source>
        <dbReference type="ARBA" id="ARBA00023306"/>
    </source>
</evidence>
<comment type="caution">
    <text evidence="13">The sequence shown here is derived from an EMBL/GenBank/DDBJ whole genome shotgun (WGS) entry which is preliminary data.</text>
</comment>
<keyword evidence="5 10" id="KW-0133">Cell shape</keyword>
<dbReference type="EMBL" id="JBHTIU010000053">
    <property type="protein sequence ID" value="MFD0870682.1"/>
    <property type="molecule type" value="Genomic_DNA"/>
</dbReference>
<dbReference type="PANTHER" id="PTHR21015:SF27">
    <property type="entry name" value="UDP-N-ACETYLGLUCOSAMINE--N-ACETYLMURAMYL-(PENTAPEPTIDE) PYROPHOSPHORYL-UNDECAPRENOL N-ACETYLGLUCOSAMINE TRANSFERASE"/>
    <property type="match status" value="1"/>
</dbReference>
<dbReference type="RefSeq" id="WP_304505323.1">
    <property type="nucleotide sequence ID" value="NZ_JBHTIU010000053.1"/>
</dbReference>
<dbReference type="EC" id="2.4.1.227" evidence="10"/>
<dbReference type="CDD" id="cd03785">
    <property type="entry name" value="GT28_MurG"/>
    <property type="match status" value="1"/>
</dbReference>
<feature type="binding site" evidence="10">
    <location>
        <position position="196"/>
    </location>
    <ligand>
        <name>UDP-N-acetyl-alpha-D-glucosamine</name>
        <dbReference type="ChEBI" id="CHEBI:57705"/>
    </ligand>
</feature>
<proteinExistence type="inferred from homology"/>
<dbReference type="InterPro" id="IPR004276">
    <property type="entry name" value="GlycoTrans_28_N"/>
</dbReference>
<evidence type="ECO:0000256" key="1">
    <source>
        <dbReference type="ARBA" id="ARBA00022475"/>
    </source>
</evidence>
<dbReference type="Pfam" id="PF04101">
    <property type="entry name" value="Glyco_tran_28_C"/>
    <property type="match status" value="1"/>
</dbReference>
<keyword evidence="2 10" id="KW-0132">Cell division</keyword>
<name>A0ABW3DBG3_9BACL</name>
<protein>
    <recommendedName>
        <fullName evidence="10">UDP-N-acetylglucosamine--N-acetylmuramyl-(pentapeptide) pyrophosphoryl-undecaprenol N-acetylglucosamine transferase</fullName>
        <ecNumber evidence="10">2.4.1.227</ecNumber>
    </recommendedName>
    <alternativeName>
        <fullName evidence="10">Undecaprenyl-PP-MurNAc-pentapeptide-UDPGlcNAc GlcNAc transferase</fullName>
    </alternativeName>
</protein>
<dbReference type="Gene3D" id="3.40.50.2000">
    <property type="entry name" value="Glycogen Phosphorylase B"/>
    <property type="match status" value="2"/>
</dbReference>
<dbReference type="NCBIfam" id="NF009102">
    <property type="entry name" value="PRK12446.1"/>
    <property type="match status" value="1"/>
</dbReference>
<keyword evidence="3 10" id="KW-0328">Glycosyltransferase</keyword>
<keyword evidence="8 10" id="KW-0131">Cell cycle</keyword>
<dbReference type="InterPro" id="IPR007235">
    <property type="entry name" value="Glyco_trans_28_C"/>
</dbReference>
<evidence type="ECO:0000259" key="11">
    <source>
        <dbReference type="Pfam" id="PF03033"/>
    </source>
</evidence>
<comment type="subcellular location">
    <subcellularLocation>
        <location evidence="10">Cell membrane</location>
        <topology evidence="10">Peripheral membrane protein</topology>
        <orientation evidence="10">Cytoplasmic side</orientation>
    </subcellularLocation>
</comment>
<gene>
    <name evidence="10" type="primary">murG</name>
    <name evidence="13" type="ORF">ACFQ03_16120</name>
</gene>
<evidence type="ECO:0000256" key="6">
    <source>
        <dbReference type="ARBA" id="ARBA00022984"/>
    </source>
</evidence>
<evidence type="ECO:0000256" key="5">
    <source>
        <dbReference type="ARBA" id="ARBA00022960"/>
    </source>
</evidence>
<evidence type="ECO:0000313" key="13">
    <source>
        <dbReference type="EMBL" id="MFD0870682.1"/>
    </source>
</evidence>
<comment type="catalytic activity">
    <reaction evidence="10">
        <text>di-trans,octa-cis-undecaprenyl diphospho-N-acetyl-alpha-D-muramoyl-L-alanyl-D-glutamyl-meso-2,6-diaminopimeloyl-D-alanyl-D-alanine + UDP-N-acetyl-alpha-D-glucosamine = di-trans,octa-cis-undecaprenyl diphospho-[N-acetyl-alpha-D-glucosaminyl-(1-&gt;4)]-N-acetyl-alpha-D-muramoyl-L-alanyl-D-glutamyl-meso-2,6-diaminopimeloyl-D-alanyl-D-alanine + UDP + H(+)</text>
        <dbReference type="Rhea" id="RHEA:31227"/>
        <dbReference type="ChEBI" id="CHEBI:15378"/>
        <dbReference type="ChEBI" id="CHEBI:57705"/>
        <dbReference type="ChEBI" id="CHEBI:58223"/>
        <dbReference type="ChEBI" id="CHEBI:61387"/>
        <dbReference type="ChEBI" id="CHEBI:61388"/>
        <dbReference type="EC" id="2.4.1.227"/>
    </reaction>
</comment>
<evidence type="ECO:0000256" key="3">
    <source>
        <dbReference type="ARBA" id="ARBA00022676"/>
    </source>
</evidence>
<feature type="binding site" evidence="10">
    <location>
        <position position="290"/>
    </location>
    <ligand>
        <name>UDP-N-acetyl-alpha-D-glucosamine</name>
        <dbReference type="ChEBI" id="CHEBI:57705"/>
    </ligand>
</feature>
<dbReference type="InterPro" id="IPR006009">
    <property type="entry name" value="GlcNAc_MurG"/>
</dbReference>
<evidence type="ECO:0000256" key="9">
    <source>
        <dbReference type="ARBA" id="ARBA00023316"/>
    </source>
</evidence>
<sequence>MNNKIVFTGGGSAGHVTPNLAIIQSLREKGWAVEYIGSKAGIEKQIIENLGDIPYHAIPSGKLRRYLDLKNLKDPFHVMQGVLKAYRILRKIKPQIVFSKGGFVSVPVVLGSWLNRIPVIIHESDMTPGLANKLSTPFAAKVCVTFPESLRHFNGDKAIHTGPPIRRELFQGKADEGRRLCGFTAGKPVLMVMGGSLGSQIINETVRATLDRLLERYQIVHICGKGMVDAGRSVKGYKQFEYIQAELPHIMAMADLVVSRSGSNSIFEFLALKKPMLLIPLSKQASRGDQIINAQSFAKSGFSQVLLEEDLTPDTLLQAVNGLYDGRNRYIAAMKESSVQNSVERIVELIEKHAKKRK</sequence>
<dbReference type="Pfam" id="PF03033">
    <property type="entry name" value="Glyco_transf_28"/>
    <property type="match status" value="1"/>
</dbReference>
<dbReference type="SUPFAM" id="SSF53756">
    <property type="entry name" value="UDP-Glycosyltransferase/glycogen phosphorylase"/>
    <property type="match status" value="1"/>
</dbReference>
<keyword evidence="14" id="KW-1185">Reference proteome</keyword>
<organism evidence="13 14">
    <name type="scientific">Paenibacillus residui</name>
    <dbReference type="NCBI Taxonomy" id="629724"/>
    <lineage>
        <taxon>Bacteria</taxon>
        <taxon>Bacillati</taxon>
        <taxon>Bacillota</taxon>
        <taxon>Bacilli</taxon>
        <taxon>Bacillales</taxon>
        <taxon>Paenibacillaceae</taxon>
        <taxon>Paenibacillus</taxon>
    </lineage>
</organism>
<comment type="function">
    <text evidence="10">Cell wall formation. Catalyzes the transfer of a GlcNAc subunit on undecaprenyl-pyrophosphoryl-MurNAc-pentapeptide (lipid intermediate I) to form undecaprenyl-pyrophosphoryl-MurNAc-(pentapeptide)GlcNAc (lipid intermediate II).</text>
</comment>
<keyword evidence="9 10" id="KW-0961">Cell wall biogenesis/degradation</keyword>
<evidence type="ECO:0000259" key="12">
    <source>
        <dbReference type="Pfam" id="PF04101"/>
    </source>
</evidence>
<keyword evidence="6 10" id="KW-0573">Peptidoglycan synthesis</keyword>
<evidence type="ECO:0000313" key="14">
    <source>
        <dbReference type="Proteomes" id="UP001597120"/>
    </source>
</evidence>